<dbReference type="EnsemblProtists" id="EOD10033">
    <property type="protein sequence ID" value="EOD10033"/>
    <property type="gene ID" value="EMIHUDRAFT_216181"/>
</dbReference>
<evidence type="ECO:0008006" key="3">
    <source>
        <dbReference type="Google" id="ProtNLM"/>
    </source>
</evidence>
<dbReference type="Proteomes" id="UP000013827">
    <property type="component" value="Unassembled WGS sequence"/>
</dbReference>
<sequence length="173" mass="19184">MGQLASNLSATIYEHLAPRPPSPGVVRYHSVWVDDEGATHIERELQFSRLEEADYSASGTLQHVRKFTNQDFEVTDIVVTQQIGTDQWNHSPAPRFVVTLEGSWFIRTSDGAQVVMRPGDVLYQDNTSTHPGALDGTRNAKHYSGAIGGPCNQLIIQLETPLRTNKPGRWSDG</sequence>
<reference evidence="1" key="2">
    <citation type="submission" date="2024-10" db="UniProtKB">
        <authorList>
            <consortium name="EnsemblProtists"/>
        </authorList>
    </citation>
    <scope>IDENTIFICATION</scope>
</reference>
<evidence type="ECO:0000313" key="2">
    <source>
        <dbReference type="Proteomes" id="UP000013827"/>
    </source>
</evidence>
<dbReference type="AlphaFoldDB" id="A0A0D3IFJ8"/>
<reference evidence="2" key="1">
    <citation type="journal article" date="2013" name="Nature">
        <title>Pan genome of the phytoplankton Emiliania underpins its global distribution.</title>
        <authorList>
            <person name="Read B.A."/>
            <person name="Kegel J."/>
            <person name="Klute M.J."/>
            <person name="Kuo A."/>
            <person name="Lefebvre S.C."/>
            <person name="Maumus F."/>
            <person name="Mayer C."/>
            <person name="Miller J."/>
            <person name="Monier A."/>
            <person name="Salamov A."/>
            <person name="Young J."/>
            <person name="Aguilar M."/>
            <person name="Claverie J.M."/>
            <person name="Frickenhaus S."/>
            <person name="Gonzalez K."/>
            <person name="Herman E.K."/>
            <person name="Lin Y.C."/>
            <person name="Napier J."/>
            <person name="Ogata H."/>
            <person name="Sarno A.F."/>
            <person name="Shmutz J."/>
            <person name="Schroeder D."/>
            <person name="de Vargas C."/>
            <person name="Verret F."/>
            <person name="von Dassow P."/>
            <person name="Valentin K."/>
            <person name="Van de Peer Y."/>
            <person name="Wheeler G."/>
            <person name="Dacks J.B."/>
            <person name="Delwiche C.F."/>
            <person name="Dyhrman S.T."/>
            <person name="Glockner G."/>
            <person name="John U."/>
            <person name="Richards T."/>
            <person name="Worden A.Z."/>
            <person name="Zhang X."/>
            <person name="Grigoriev I.V."/>
            <person name="Allen A.E."/>
            <person name="Bidle K."/>
            <person name="Borodovsky M."/>
            <person name="Bowler C."/>
            <person name="Brownlee C."/>
            <person name="Cock J.M."/>
            <person name="Elias M."/>
            <person name="Gladyshev V.N."/>
            <person name="Groth M."/>
            <person name="Guda C."/>
            <person name="Hadaegh A."/>
            <person name="Iglesias-Rodriguez M.D."/>
            <person name="Jenkins J."/>
            <person name="Jones B.M."/>
            <person name="Lawson T."/>
            <person name="Leese F."/>
            <person name="Lindquist E."/>
            <person name="Lobanov A."/>
            <person name="Lomsadze A."/>
            <person name="Malik S.B."/>
            <person name="Marsh M.E."/>
            <person name="Mackinder L."/>
            <person name="Mock T."/>
            <person name="Mueller-Roeber B."/>
            <person name="Pagarete A."/>
            <person name="Parker M."/>
            <person name="Probert I."/>
            <person name="Quesneville H."/>
            <person name="Raines C."/>
            <person name="Rensing S.A."/>
            <person name="Riano-Pachon D.M."/>
            <person name="Richier S."/>
            <person name="Rokitta S."/>
            <person name="Shiraiwa Y."/>
            <person name="Soanes D.M."/>
            <person name="van der Giezen M."/>
            <person name="Wahlund T.M."/>
            <person name="Williams B."/>
            <person name="Wilson W."/>
            <person name="Wolfe G."/>
            <person name="Wurch L.L."/>
        </authorList>
    </citation>
    <scope>NUCLEOTIDE SEQUENCE</scope>
</reference>
<proteinExistence type="predicted"/>
<name>A0A0D3IFJ8_EMIH1</name>
<organism evidence="1 2">
    <name type="scientific">Emiliania huxleyi (strain CCMP1516)</name>
    <dbReference type="NCBI Taxonomy" id="280463"/>
    <lineage>
        <taxon>Eukaryota</taxon>
        <taxon>Haptista</taxon>
        <taxon>Haptophyta</taxon>
        <taxon>Prymnesiophyceae</taxon>
        <taxon>Isochrysidales</taxon>
        <taxon>Noelaerhabdaceae</taxon>
        <taxon>Emiliania</taxon>
    </lineage>
</organism>
<protein>
    <recommendedName>
        <fullName evidence="3">Cupin 2 conserved barrel domain-containing protein</fullName>
    </recommendedName>
</protein>
<dbReference type="PaxDb" id="2903-EOD10033"/>
<dbReference type="RefSeq" id="XP_005762462.1">
    <property type="nucleotide sequence ID" value="XM_005762405.1"/>
</dbReference>
<dbReference type="InterPro" id="IPR011051">
    <property type="entry name" value="RmlC_Cupin_sf"/>
</dbReference>
<dbReference type="HOGENOM" id="CLU_111164_0_0_1"/>
<dbReference type="KEGG" id="ehx:EMIHUDRAFT_216181"/>
<keyword evidence="2" id="KW-1185">Reference proteome</keyword>
<dbReference type="eggNOG" id="ENOG502SB0G">
    <property type="taxonomic scope" value="Eukaryota"/>
</dbReference>
<accession>A0A0D3IFJ8</accession>
<dbReference type="GeneID" id="17256153"/>
<evidence type="ECO:0000313" key="1">
    <source>
        <dbReference type="EnsemblProtists" id="EOD10033"/>
    </source>
</evidence>
<dbReference type="SUPFAM" id="SSF51182">
    <property type="entry name" value="RmlC-like cupins"/>
    <property type="match status" value="1"/>
</dbReference>